<name>A0A0L6UBB1_9BASI</name>
<sequence>AWKNNLSMDPTQSASYQWAACIMEPWDGLSLFTFSNGFYCGANLNCNNLQPCFYPRLLPFGYTLEKLDLLMRPMVSDGKEALESIFMLLECYVGPEGNLLAVDESLAGRLALPSSILTIQEFRALQDLHTFKPLGHHVLLISLLKSKVAWLVNPSKPVFDCLPYLSSKCGPSCNLSACCHWCCASSPHQKLRISPSAFCWAMVPHLAKKAILKLRREVLIKVDLTKLDLINNFCYPTNNGILKVM</sequence>
<dbReference type="Proteomes" id="UP000037035">
    <property type="component" value="Unassembled WGS sequence"/>
</dbReference>
<feature type="non-terminal residue" evidence="2">
    <location>
        <position position="245"/>
    </location>
</feature>
<keyword evidence="3" id="KW-1185">Reference proteome</keyword>
<dbReference type="AlphaFoldDB" id="A0A0L6UBB1"/>
<dbReference type="InterPro" id="IPR029055">
    <property type="entry name" value="Ntn_hydrolases_N"/>
</dbReference>
<feature type="domain" description="Glutamine amidotransferase type-2" evidence="1">
    <location>
        <begin position="1"/>
        <end position="54"/>
    </location>
</feature>
<organism evidence="2 3">
    <name type="scientific">Puccinia sorghi</name>
    <dbReference type="NCBI Taxonomy" id="27349"/>
    <lineage>
        <taxon>Eukaryota</taxon>
        <taxon>Fungi</taxon>
        <taxon>Dikarya</taxon>
        <taxon>Basidiomycota</taxon>
        <taxon>Pucciniomycotina</taxon>
        <taxon>Pucciniomycetes</taxon>
        <taxon>Pucciniales</taxon>
        <taxon>Pucciniaceae</taxon>
        <taxon>Puccinia</taxon>
    </lineage>
</organism>
<dbReference type="InterPro" id="IPR017932">
    <property type="entry name" value="GATase_2_dom"/>
</dbReference>
<dbReference type="Gene3D" id="3.60.20.10">
    <property type="entry name" value="Glutamine Phosphoribosylpyrophosphate, subunit 1, domain 1"/>
    <property type="match status" value="1"/>
</dbReference>
<dbReference type="STRING" id="27349.A0A0L6UBB1"/>
<dbReference type="SUPFAM" id="SSF51395">
    <property type="entry name" value="FMN-linked oxidoreductases"/>
    <property type="match status" value="1"/>
</dbReference>
<feature type="non-terminal residue" evidence="2">
    <location>
        <position position="1"/>
    </location>
</feature>
<dbReference type="OrthoDB" id="6430151at2759"/>
<dbReference type="VEuPathDB" id="FungiDB:VP01_7797g1"/>
<evidence type="ECO:0000313" key="2">
    <source>
        <dbReference type="EMBL" id="KNZ45811.1"/>
    </source>
</evidence>
<comment type="caution">
    <text evidence="2">The sequence shown here is derived from an EMBL/GenBank/DDBJ whole genome shotgun (WGS) entry which is preliminary data.</text>
</comment>
<dbReference type="Pfam" id="PF00310">
    <property type="entry name" value="GATase_2"/>
    <property type="match status" value="1"/>
</dbReference>
<evidence type="ECO:0000313" key="3">
    <source>
        <dbReference type="Proteomes" id="UP000037035"/>
    </source>
</evidence>
<protein>
    <recommendedName>
        <fullName evidence="1">Glutamine amidotransferase type-2 domain-containing protein</fullName>
    </recommendedName>
</protein>
<dbReference type="SUPFAM" id="SSF56235">
    <property type="entry name" value="N-terminal nucleophile aminohydrolases (Ntn hydrolases)"/>
    <property type="match status" value="1"/>
</dbReference>
<dbReference type="EMBL" id="LAVV01013268">
    <property type="protein sequence ID" value="KNZ45811.1"/>
    <property type="molecule type" value="Genomic_DNA"/>
</dbReference>
<accession>A0A0L6UBB1</accession>
<reference evidence="2 3" key="1">
    <citation type="submission" date="2015-08" db="EMBL/GenBank/DDBJ databases">
        <title>Next Generation Sequencing and Analysis of the Genome of Puccinia sorghi L Schw, the Causal Agent of Maize Common Rust.</title>
        <authorList>
            <person name="Rochi L."/>
            <person name="Burguener G."/>
            <person name="Darino M."/>
            <person name="Turjanski A."/>
            <person name="Kreff E."/>
            <person name="Dieguez M.J."/>
            <person name="Sacco F."/>
        </authorList>
    </citation>
    <scope>NUCLEOTIDE SEQUENCE [LARGE SCALE GENOMIC DNA]</scope>
    <source>
        <strain evidence="2 3">RO10H11247</strain>
    </source>
</reference>
<gene>
    <name evidence="2" type="ORF">VP01_7797g1</name>
</gene>
<evidence type="ECO:0000259" key="1">
    <source>
        <dbReference type="Pfam" id="PF00310"/>
    </source>
</evidence>
<proteinExistence type="predicted"/>